<keyword evidence="1" id="KW-0812">Transmembrane</keyword>
<name>A0ABW4NK75_9SPHN</name>
<feature type="transmembrane region" description="Helical" evidence="1">
    <location>
        <begin position="417"/>
        <end position="434"/>
    </location>
</feature>
<feature type="transmembrane region" description="Helical" evidence="1">
    <location>
        <begin position="358"/>
        <end position="378"/>
    </location>
</feature>
<feature type="transmembrane region" description="Helical" evidence="1">
    <location>
        <begin position="93"/>
        <end position="114"/>
    </location>
</feature>
<feature type="transmembrane region" description="Helical" evidence="1">
    <location>
        <begin position="384"/>
        <end position="405"/>
    </location>
</feature>
<evidence type="ECO:0000313" key="2">
    <source>
        <dbReference type="EMBL" id="MFD1789005.1"/>
    </source>
</evidence>
<keyword evidence="3" id="KW-1185">Reference proteome</keyword>
<protein>
    <submittedName>
        <fullName evidence="2">Uncharacterized protein</fullName>
    </submittedName>
</protein>
<feature type="transmembrane region" description="Helical" evidence="1">
    <location>
        <begin position="48"/>
        <end position="81"/>
    </location>
</feature>
<evidence type="ECO:0000313" key="3">
    <source>
        <dbReference type="Proteomes" id="UP001597283"/>
    </source>
</evidence>
<accession>A0ABW4NK75</accession>
<dbReference type="RefSeq" id="WP_380941375.1">
    <property type="nucleotide sequence ID" value="NZ_JBHUFC010000006.1"/>
</dbReference>
<reference evidence="3" key="1">
    <citation type="journal article" date="2019" name="Int. J. Syst. Evol. Microbiol.">
        <title>The Global Catalogue of Microorganisms (GCM) 10K type strain sequencing project: providing services to taxonomists for standard genome sequencing and annotation.</title>
        <authorList>
            <consortium name="The Broad Institute Genomics Platform"/>
            <consortium name="The Broad Institute Genome Sequencing Center for Infectious Disease"/>
            <person name="Wu L."/>
            <person name="Ma J."/>
        </authorList>
    </citation>
    <scope>NUCLEOTIDE SEQUENCE [LARGE SCALE GENOMIC DNA]</scope>
    <source>
        <strain evidence="3">Q85</strain>
    </source>
</reference>
<feature type="transmembrane region" description="Helical" evidence="1">
    <location>
        <begin position="120"/>
        <end position="136"/>
    </location>
</feature>
<feature type="transmembrane region" description="Helical" evidence="1">
    <location>
        <begin position="187"/>
        <end position="208"/>
    </location>
</feature>
<feature type="transmembrane region" description="Helical" evidence="1">
    <location>
        <begin position="145"/>
        <end position="175"/>
    </location>
</feature>
<keyword evidence="1" id="KW-1133">Transmembrane helix</keyword>
<keyword evidence="1" id="KW-0472">Membrane</keyword>
<organism evidence="2 3">
    <name type="scientific">Sphingomonas floccifaciens</name>
    <dbReference type="NCBI Taxonomy" id="1844115"/>
    <lineage>
        <taxon>Bacteria</taxon>
        <taxon>Pseudomonadati</taxon>
        <taxon>Pseudomonadota</taxon>
        <taxon>Alphaproteobacteria</taxon>
        <taxon>Sphingomonadales</taxon>
        <taxon>Sphingomonadaceae</taxon>
        <taxon>Sphingomonas</taxon>
    </lineage>
</organism>
<evidence type="ECO:0000256" key="1">
    <source>
        <dbReference type="SAM" id="Phobius"/>
    </source>
</evidence>
<sequence>MVRTTGHATYWSNEDVQAVVDVSRAAKVSNGTVAVTTDVKPILLGRSIYYAALIYTGVLLKSLWFSIVLQALLVGAVMIGALRHFIDPADRRFGIAAISLAVALATTSLAWFTSMLMPDFLTGLAVVSAAVMVTGWQRETRLGRLFWVAVAVLAALCHSSHLLILGAIAAIALAVGLLKLSAWRPGAIALFAVVLVGICGESAFMFGVTKATGAEPIRPPFLTARLVEDGPGTAYLDAHCGESRFLLCRYRDRLPMGSDAFLWGGSAPNGVFKTLSNADQRRLAAEQKDFVLAVVADRPFAVITSSAGAILRQFGAWTLMEFNYGADDSALMMPKIPEPDRTAFRASRGYAGTMPIDIATIANCLWSGLGLIALAVAWRRRWQGVAQFGTVLTLGWIINTVICGAMSTPHDRYQSRIIWVLSLIVLASAARLWAQRSRGTEAPAVHTGDTNAA</sequence>
<comment type="caution">
    <text evidence="2">The sequence shown here is derived from an EMBL/GenBank/DDBJ whole genome shotgun (WGS) entry which is preliminary data.</text>
</comment>
<dbReference type="Proteomes" id="UP001597283">
    <property type="component" value="Unassembled WGS sequence"/>
</dbReference>
<dbReference type="EMBL" id="JBHUFC010000006">
    <property type="protein sequence ID" value="MFD1789005.1"/>
    <property type="molecule type" value="Genomic_DNA"/>
</dbReference>
<gene>
    <name evidence="2" type="ORF">ACFSC3_15690</name>
</gene>
<proteinExistence type="predicted"/>